<dbReference type="Proteomes" id="UP001608902">
    <property type="component" value="Unassembled WGS sequence"/>
</dbReference>
<name>A0ABD6E7U0_9BILA</name>
<gene>
    <name evidence="1" type="ORF">AB6A40_000153</name>
</gene>
<reference evidence="1 2" key="1">
    <citation type="submission" date="2024-08" db="EMBL/GenBank/DDBJ databases">
        <title>Gnathostoma spinigerum genome.</title>
        <authorList>
            <person name="Gonzalez-Bertolin B."/>
            <person name="Monzon S."/>
            <person name="Zaballos A."/>
            <person name="Jimenez P."/>
            <person name="Dekumyoy P."/>
            <person name="Varona S."/>
            <person name="Cuesta I."/>
            <person name="Sumanam S."/>
            <person name="Adisakwattana P."/>
            <person name="Gasser R.B."/>
            <person name="Hernandez-Gonzalez A."/>
            <person name="Young N.D."/>
            <person name="Perteguer M.J."/>
        </authorList>
    </citation>
    <scope>NUCLEOTIDE SEQUENCE [LARGE SCALE GENOMIC DNA]</scope>
    <source>
        <strain evidence="1">AL3</strain>
        <tissue evidence="1">Liver</tissue>
    </source>
</reference>
<organism evidence="1 2">
    <name type="scientific">Gnathostoma spinigerum</name>
    <dbReference type="NCBI Taxonomy" id="75299"/>
    <lineage>
        <taxon>Eukaryota</taxon>
        <taxon>Metazoa</taxon>
        <taxon>Ecdysozoa</taxon>
        <taxon>Nematoda</taxon>
        <taxon>Chromadorea</taxon>
        <taxon>Rhabditida</taxon>
        <taxon>Spirurina</taxon>
        <taxon>Gnathostomatomorpha</taxon>
        <taxon>Gnathostomatoidea</taxon>
        <taxon>Gnathostomatidae</taxon>
        <taxon>Gnathostoma</taxon>
    </lineage>
</organism>
<evidence type="ECO:0000313" key="2">
    <source>
        <dbReference type="Proteomes" id="UP001608902"/>
    </source>
</evidence>
<comment type="caution">
    <text evidence="1">The sequence shown here is derived from an EMBL/GenBank/DDBJ whole genome shotgun (WGS) entry which is preliminary data.</text>
</comment>
<dbReference type="EMBL" id="JBGFUD010000035">
    <property type="protein sequence ID" value="MFH4973444.1"/>
    <property type="molecule type" value="Genomic_DNA"/>
</dbReference>
<proteinExistence type="predicted"/>
<accession>A0ABD6E7U0</accession>
<protein>
    <submittedName>
        <fullName evidence="1">Uncharacterized protein</fullName>
    </submittedName>
</protein>
<sequence length="81" mass="9011">MDKYRRWSGRKCLATGRTLPVPDLNTLQPFVMPMSGLLPSPIQPRKFSFGDDEELMEAPRPGMGLREVANIAVLPALGGWQ</sequence>
<keyword evidence="2" id="KW-1185">Reference proteome</keyword>
<evidence type="ECO:0000313" key="1">
    <source>
        <dbReference type="EMBL" id="MFH4973444.1"/>
    </source>
</evidence>
<dbReference type="AlphaFoldDB" id="A0ABD6E7U0"/>